<dbReference type="Pfam" id="PF00626">
    <property type="entry name" value="Gelsolin"/>
    <property type="match status" value="1"/>
</dbReference>
<dbReference type="GO" id="GO:0003677">
    <property type="term" value="F:DNA binding"/>
    <property type="evidence" value="ECO:0007669"/>
    <property type="project" value="InterPro"/>
</dbReference>
<evidence type="ECO:0000256" key="5">
    <source>
        <dbReference type="ARBA" id="ARBA00023242"/>
    </source>
</evidence>
<evidence type="ECO:0000313" key="8">
    <source>
        <dbReference type="Proteomes" id="UP001229421"/>
    </source>
</evidence>
<accession>A0AAD8KZS8</accession>
<dbReference type="Proteomes" id="UP001229421">
    <property type="component" value="Unassembled WGS sequence"/>
</dbReference>
<comment type="subcellular location">
    <subcellularLocation>
        <location evidence="1">Nucleus</location>
    </subcellularLocation>
</comment>
<evidence type="ECO:0000256" key="4">
    <source>
        <dbReference type="ARBA" id="ARBA00022833"/>
    </source>
</evidence>
<evidence type="ECO:0000313" key="7">
    <source>
        <dbReference type="EMBL" id="KAK1430433.1"/>
    </source>
</evidence>
<keyword evidence="2" id="KW-0479">Metal-binding</keyword>
<keyword evidence="3" id="KW-0863">Zinc-finger</keyword>
<dbReference type="GO" id="GO:0051015">
    <property type="term" value="F:actin filament binding"/>
    <property type="evidence" value="ECO:0007669"/>
    <property type="project" value="InterPro"/>
</dbReference>
<feature type="domain" description="PARP-type" evidence="6">
    <location>
        <begin position="8"/>
        <end position="91"/>
    </location>
</feature>
<dbReference type="GO" id="GO:0051014">
    <property type="term" value="P:actin filament severing"/>
    <property type="evidence" value="ECO:0007669"/>
    <property type="project" value="TreeGrafter"/>
</dbReference>
<dbReference type="PROSITE" id="PS00347">
    <property type="entry name" value="ZF_PARP_1"/>
    <property type="match status" value="1"/>
</dbReference>
<keyword evidence="5" id="KW-0539">Nucleus</keyword>
<keyword evidence="4" id="KW-0862">Zinc</keyword>
<protein>
    <recommendedName>
        <fullName evidence="6">PARP-type domain-containing protein</fullName>
    </recommendedName>
</protein>
<comment type="caution">
    <text evidence="7">The sequence shown here is derived from an EMBL/GenBank/DDBJ whole genome shotgun (WGS) entry which is preliminary data.</text>
</comment>
<proteinExistence type="predicted"/>
<reference evidence="7" key="1">
    <citation type="journal article" date="2023" name="bioRxiv">
        <title>Improved chromosome-level genome assembly for marigold (Tagetes erecta).</title>
        <authorList>
            <person name="Jiang F."/>
            <person name="Yuan L."/>
            <person name="Wang S."/>
            <person name="Wang H."/>
            <person name="Xu D."/>
            <person name="Wang A."/>
            <person name="Fan W."/>
        </authorList>
    </citation>
    <scope>NUCLEOTIDE SEQUENCE</scope>
    <source>
        <strain evidence="7">WSJ</strain>
        <tissue evidence="7">Leaf</tissue>
    </source>
</reference>
<evidence type="ECO:0000256" key="1">
    <source>
        <dbReference type="ARBA" id="ARBA00004123"/>
    </source>
</evidence>
<keyword evidence="8" id="KW-1185">Reference proteome</keyword>
<organism evidence="7 8">
    <name type="scientific">Tagetes erecta</name>
    <name type="common">African marigold</name>
    <dbReference type="NCBI Taxonomy" id="13708"/>
    <lineage>
        <taxon>Eukaryota</taxon>
        <taxon>Viridiplantae</taxon>
        <taxon>Streptophyta</taxon>
        <taxon>Embryophyta</taxon>
        <taxon>Tracheophyta</taxon>
        <taxon>Spermatophyta</taxon>
        <taxon>Magnoliopsida</taxon>
        <taxon>eudicotyledons</taxon>
        <taxon>Gunneridae</taxon>
        <taxon>Pentapetalae</taxon>
        <taxon>asterids</taxon>
        <taxon>campanulids</taxon>
        <taxon>Asterales</taxon>
        <taxon>Asteraceae</taxon>
        <taxon>Asteroideae</taxon>
        <taxon>Heliantheae alliance</taxon>
        <taxon>Tageteae</taxon>
        <taxon>Tagetes</taxon>
    </lineage>
</organism>
<dbReference type="PANTHER" id="PTHR11977:SF132">
    <property type="entry name" value="VILLIN HEADPIECE, VILLIN_GELSOLIN, ADF-H_GELSOLIN-LIKE DOMAIN PROTEIN-RELATED"/>
    <property type="match status" value="1"/>
</dbReference>
<dbReference type="SUPFAM" id="SSF57716">
    <property type="entry name" value="Glucocorticoid receptor-like (DNA-binding domain)"/>
    <property type="match status" value="1"/>
</dbReference>
<evidence type="ECO:0000256" key="2">
    <source>
        <dbReference type="ARBA" id="ARBA00022723"/>
    </source>
</evidence>
<dbReference type="InterPro" id="IPR001510">
    <property type="entry name" value="Znf_PARP"/>
</dbReference>
<dbReference type="InterPro" id="IPR036957">
    <property type="entry name" value="Znf_PARP_sf"/>
</dbReference>
<dbReference type="PANTHER" id="PTHR11977">
    <property type="entry name" value="VILLIN"/>
    <property type="match status" value="1"/>
</dbReference>
<dbReference type="GO" id="GO:0008270">
    <property type="term" value="F:zinc ion binding"/>
    <property type="evidence" value="ECO:0007669"/>
    <property type="project" value="UniProtKB-KW"/>
</dbReference>
<evidence type="ECO:0000256" key="3">
    <source>
        <dbReference type="ARBA" id="ARBA00022771"/>
    </source>
</evidence>
<dbReference type="InterPro" id="IPR007122">
    <property type="entry name" value="Villin/Gelsolin"/>
</dbReference>
<dbReference type="InterPro" id="IPR007123">
    <property type="entry name" value="Gelsolin-like_dom"/>
</dbReference>
<dbReference type="GO" id="GO:0005634">
    <property type="term" value="C:nucleus"/>
    <property type="evidence" value="ECO:0007669"/>
    <property type="project" value="UniProtKB-SubCell"/>
</dbReference>
<sequence length="153" mass="17851">MATPPKPWKAEYAKSSRSSCRTCKIHIDKEKLRLGKMVQSQQFDGFMPMWHHSQCVLKKAKQIKSCDDVEGIETLRWEDQEKIRHYVESGAFKHDIHFWLGKDTSQDEAGTTAMKFVGLDVLGNHAVQYRELQSHESNRFISYFFINITIMLI</sequence>
<dbReference type="FunFam" id="3.30.1740.10:FF:000004">
    <property type="entry name" value="Poly [ADP-ribose] polymerase"/>
    <property type="match status" value="1"/>
</dbReference>
<dbReference type="AlphaFoldDB" id="A0AAD8KZS8"/>
<dbReference type="PROSITE" id="PS50064">
    <property type="entry name" value="ZF_PARP_2"/>
    <property type="match status" value="1"/>
</dbReference>
<dbReference type="SUPFAM" id="SSF55753">
    <property type="entry name" value="Actin depolymerizing proteins"/>
    <property type="match status" value="1"/>
</dbReference>
<dbReference type="Gene3D" id="3.30.1740.10">
    <property type="entry name" value="Zinc finger, PARP-type"/>
    <property type="match status" value="1"/>
</dbReference>
<dbReference type="SMART" id="SM01336">
    <property type="entry name" value="zf-PARP"/>
    <property type="match status" value="1"/>
</dbReference>
<evidence type="ECO:0000259" key="6">
    <source>
        <dbReference type="PROSITE" id="PS50064"/>
    </source>
</evidence>
<dbReference type="EMBL" id="JAUHHV010000003">
    <property type="protein sequence ID" value="KAK1430433.1"/>
    <property type="molecule type" value="Genomic_DNA"/>
</dbReference>
<dbReference type="Pfam" id="PF00645">
    <property type="entry name" value="zf-PARP"/>
    <property type="match status" value="1"/>
</dbReference>
<gene>
    <name evidence="7" type="ORF">QVD17_13152</name>
</gene>
<name>A0AAD8KZS8_TARER</name>